<dbReference type="Proteomes" id="UP000260943">
    <property type="component" value="Unassembled WGS sequence"/>
</dbReference>
<reference evidence="2 3" key="1">
    <citation type="submission" date="2018-08" db="EMBL/GenBank/DDBJ databases">
        <title>A genome reference for cultivated species of the human gut microbiota.</title>
        <authorList>
            <person name="Zou Y."/>
            <person name="Xue W."/>
            <person name="Luo G."/>
        </authorList>
    </citation>
    <scope>NUCLEOTIDE SEQUENCE [LARGE SCALE GENOMIC DNA]</scope>
    <source>
        <strain evidence="2 3">TF08-14</strain>
    </source>
</reference>
<feature type="domain" description="Type VII secretion system protein EssD-like" evidence="1">
    <location>
        <begin position="131"/>
        <end position="252"/>
    </location>
</feature>
<organism evidence="2 3">
    <name type="scientific">Collinsella tanakaei</name>
    <dbReference type="NCBI Taxonomy" id="626935"/>
    <lineage>
        <taxon>Bacteria</taxon>
        <taxon>Bacillati</taxon>
        <taxon>Actinomycetota</taxon>
        <taxon>Coriobacteriia</taxon>
        <taxon>Coriobacteriales</taxon>
        <taxon>Coriobacteriaceae</taxon>
        <taxon>Collinsella</taxon>
    </lineage>
</organism>
<protein>
    <recommendedName>
        <fullName evidence="1">Type VII secretion system protein EssD-like domain-containing protein</fullName>
    </recommendedName>
</protein>
<accession>A0A3E4QXL2</accession>
<dbReference type="EMBL" id="QSRJ01000002">
    <property type="protein sequence ID" value="RGL11658.1"/>
    <property type="molecule type" value="Genomic_DNA"/>
</dbReference>
<dbReference type="InterPro" id="IPR044927">
    <property type="entry name" value="Endonuclea_NS_2"/>
</dbReference>
<dbReference type="AlphaFoldDB" id="A0A3E4QXL2"/>
<evidence type="ECO:0000313" key="2">
    <source>
        <dbReference type="EMBL" id="RGL11658.1"/>
    </source>
</evidence>
<gene>
    <name evidence="2" type="ORF">DXC81_02410</name>
</gene>
<dbReference type="Pfam" id="PF13930">
    <property type="entry name" value="Endonuclea_NS_2"/>
    <property type="match status" value="1"/>
</dbReference>
<dbReference type="SUPFAM" id="SSF57884">
    <property type="entry name" value="Ada DNA repair protein, N-terminal domain (N-Ada 10)"/>
    <property type="match status" value="1"/>
</dbReference>
<evidence type="ECO:0000313" key="3">
    <source>
        <dbReference type="Proteomes" id="UP000260943"/>
    </source>
</evidence>
<dbReference type="PROSITE" id="PS51257">
    <property type="entry name" value="PROKAR_LIPOPROTEIN"/>
    <property type="match status" value="1"/>
</dbReference>
<dbReference type="RefSeq" id="WP_117679007.1">
    <property type="nucleotide sequence ID" value="NZ_QSRJ01000002.1"/>
</dbReference>
<evidence type="ECO:0000259" key="1">
    <source>
        <dbReference type="Pfam" id="PF13930"/>
    </source>
</evidence>
<proteinExistence type="predicted"/>
<dbReference type="Gene3D" id="3.40.570.10">
    <property type="entry name" value="Extracellular Endonuclease, subunit A"/>
    <property type="match status" value="1"/>
</dbReference>
<comment type="caution">
    <text evidence="2">The sequence shown here is derived from an EMBL/GenBank/DDBJ whole genome shotgun (WGS) entry which is preliminary data.</text>
</comment>
<name>A0A3E4QXL2_9ACTN</name>
<sequence>MLNRTEAPRRGTNTPRIFIVLILALILAVGGSAGCSSAGAATGSAAQAVAGSSAIGNAHAGTGAENAAASNTSSDYQTPGTSSGFDYSQVPAYSGSPYAVINDNAPNLNAADAEALLAQASSPAEAEKFSPLDSLGRCGAAMAVVSPGTQPTEPRGSIGMIKPSGWHTVRYDDLVDGRYLYNRCHLIGYQLTGEGANELNLITGTRYMNTQGMLPFENWIDNCVAAGGRVLLRVEPVFADDELVARGVHMEALSLDDDGASVSFNVFCYNVQPGVGIDYATGDSWREQDAGASTEPAGTAAQSNDEQARTFVLNTNTRKFHLPGCRSVSRMKARNKQEVTMTRSEVMTRGYEPCAQCNP</sequence>
<dbReference type="Gene3D" id="3.40.10.10">
    <property type="entry name" value="DNA Methylphosphotriester Repair Domain"/>
    <property type="match status" value="1"/>
</dbReference>
<dbReference type="InterPro" id="IPR035451">
    <property type="entry name" value="Ada-like_dom_sf"/>
</dbReference>
<dbReference type="InterPro" id="IPR044929">
    <property type="entry name" value="DNA/RNA_non-sp_Endonuclease_sf"/>
</dbReference>